<evidence type="ECO:0000313" key="3">
    <source>
        <dbReference type="Proteomes" id="UP000245380"/>
    </source>
</evidence>
<dbReference type="AlphaFoldDB" id="A0A2U3D159"/>
<keyword evidence="1" id="KW-0812">Transmembrane</keyword>
<keyword evidence="1" id="KW-1133">Transmembrane helix</keyword>
<dbReference type="Proteomes" id="UP000245380">
    <property type="component" value="Unassembled WGS sequence"/>
</dbReference>
<evidence type="ECO:0000256" key="1">
    <source>
        <dbReference type="SAM" id="Phobius"/>
    </source>
</evidence>
<accession>A0A2U3D159</accession>
<evidence type="ECO:0008006" key="4">
    <source>
        <dbReference type="Google" id="ProtNLM"/>
    </source>
</evidence>
<proteinExistence type="predicted"/>
<comment type="caution">
    <text evidence="2">The sequence shown here is derived from an EMBL/GenBank/DDBJ whole genome shotgun (WGS) entry which is preliminary data.</text>
</comment>
<keyword evidence="3" id="KW-1185">Reference proteome</keyword>
<evidence type="ECO:0000313" key="2">
    <source>
        <dbReference type="EMBL" id="PWI55039.1"/>
    </source>
</evidence>
<dbReference type="EMBL" id="MPDK01000043">
    <property type="protein sequence ID" value="PWI55039.1"/>
    <property type="molecule type" value="Genomic_DNA"/>
</dbReference>
<feature type="transmembrane region" description="Helical" evidence="1">
    <location>
        <begin position="29"/>
        <end position="53"/>
    </location>
</feature>
<organism evidence="2 3">
    <name type="scientific">Sulfoacidibacillus thermotolerans</name>
    <name type="common">Acidibacillus sulfuroxidans</name>
    <dbReference type="NCBI Taxonomy" id="1765684"/>
    <lineage>
        <taxon>Bacteria</taxon>
        <taxon>Bacillati</taxon>
        <taxon>Bacillota</taxon>
        <taxon>Bacilli</taxon>
        <taxon>Bacillales</taxon>
        <taxon>Alicyclobacillaceae</taxon>
        <taxon>Sulfoacidibacillus</taxon>
    </lineage>
</organism>
<gene>
    <name evidence="2" type="ORF">BM613_13485</name>
</gene>
<reference evidence="2 3" key="1">
    <citation type="submission" date="2016-11" db="EMBL/GenBank/DDBJ databases">
        <title>Comparative genomics of Acidibacillus ferroxidans species.</title>
        <authorList>
            <person name="Oliveira G."/>
            <person name="Nunes G."/>
            <person name="Oliveira R."/>
            <person name="Araujo F."/>
            <person name="Salim A."/>
            <person name="Scholte L."/>
            <person name="Morais D."/>
            <person name="Nancucheo I."/>
            <person name="Johnson D.B."/>
            <person name="Grail B."/>
            <person name="Bittencourt J."/>
            <person name="Valadares R."/>
        </authorList>
    </citation>
    <scope>NUCLEOTIDE SEQUENCE [LARGE SCALE GENOMIC DNA]</scope>
    <source>
        <strain evidence="2 3">Y002</strain>
    </source>
</reference>
<dbReference type="RefSeq" id="WP_109431720.1">
    <property type="nucleotide sequence ID" value="NZ_MPDK01000043.1"/>
</dbReference>
<protein>
    <recommendedName>
        <fullName evidence="4">PepSY domain-containing protein</fullName>
    </recommendedName>
</protein>
<sequence length="145" mass="15967">MTLNDRALSIWFRRPHSARQSTMKKLSGSILAAIGSTGIGVGILAVWLGHFVIVEGGASPVSPPFSIMHTERAQYRVKNILLADAAARSAVPGGWITDRTMSTWGKQAAWKITIDKEGRQYEVWVARNTLKVLAVVNEFFNRSVT</sequence>
<keyword evidence="1" id="KW-0472">Membrane</keyword>
<name>A0A2U3D159_SULT2</name>